<name>A0A0E9U7E2_ANGAN</name>
<reference evidence="1" key="2">
    <citation type="journal article" date="2015" name="Fish Shellfish Immunol.">
        <title>Early steps in the European eel (Anguilla anguilla)-Vibrio vulnificus interaction in the gills: Role of the RtxA13 toxin.</title>
        <authorList>
            <person name="Callol A."/>
            <person name="Pajuelo D."/>
            <person name="Ebbesson L."/>
            <person name="Teles M."/>
            <person name="MacKenzie S."/>
            <person name="Amaro C."/>
        </authorList>
    </citation>
    <scope>NUCLEOTIDE SEQUENCE</scope>
</reference>
<sequence>MPYPKRGKKGLQFTAIYYVKVFGKK</sequence>
<proteinExistence type="predicted"/>
<organism evidence="1">
    <name type="scientific">Anguilla anguilla</name>
    <name type="common">European freshwater eel</name>
    <name type="synonym">Muraena anguilla</name>
    <dbReference type="NCBI Taxonomy" id="7936"/>
    <lineage>
        <taxon>Eukaryota</taxon>
        <taxon>Metazoa</taxon>
        <taxon>Chordata</taxon>
        <taxon>Craniata</taxon>
        <taxon>Vertebrata</taxon>
        <taxon>Euteleostomi</taxon>
        <taxon>Actinopterygii</taxon>
        <taxon>Neopterygii</taxon>
        <taxon>Teleostei</taxon>
        <taxon>Anguilliformes</taxon>
        <taxon>Anguillidae</taxon>
        <taxon>Anguilla</taxon>
    </lineage>
</organism>
<dbReference type="AlphaFoldDB" id="A0A0E9U7E2"/>
<protein>
    <submittedName>
        <fullName evidence="1">Uncharacterized protein</fullName>
    </submittedName>
</protein>
<accession>A0A0E9U7E2</accession>
<reference evidence="1" key="1">
    <citation type="submission" date="2014-11" db="EMBL/GenBank/DDBJ databases">
        <authorList>
            <person name="Amaro Gonzalez C."/>
        </authorList>
    </citation>
    <scope>NUCLEOTIDE SEQUENCE</scope>
</reference>
<evidence type="ECO:0000313" key="1">
    <source>
        <dbReference type="EMBL" id="JAH61090.1"/>
    </source>
</evidence>
<dbReference type="EMBL" id="GBXM01047487">
    <property type="protein sequence ID" value="JAH61090.1"/>
    <property type="molecule type" value="Transcribed_RNA"/>
</dbReference>